<dbReference type="EMBL" id="KV919323">
    <property type="protein sequence ID" value="OSX70065.1"/>
    <property type="molecule type" value="Genomic_DNA"/>
</dbReference>
<feature type="region of interest" description="Disordered" evidence="1">
    <location>
        <begin position="1"/>
        <end position="95"/>
    </location>
</feature>
<evidence type="ECO:0000313" key="2">
    <source>
        <dbReference type="EMBL" id="OSX70065.1"/>
    </source>
</evidence>
<dbReference type="AlphaFoldDB" id="A0A1X6NNA4"/>
<organism evidence="2 3">
    <name type="scientific">Porphyra umbilicalis</name>
    <name type="common">Purple laver</name>
    <name type="synonym">Red alga</name>
    <dbReference type="NCBI Taxonomy" id="2786"/>
    <lineage>
        <taxon>Eukaryota</taxon>
        <taxon>Rhodophyta</taxon>
        <taxon>Bangiophyceae</taxon>
        <taxon>Bangiales</taxon>
        <taxon>Bangiaceae</taxon>
        <taxon>Porphyra</taxon>
    </lineage>
</organism>
<gene>
    <name evidence="2" type="ORF">BU14_0933s0006</name>
</gene>
<feature type="compositionally biased region" description="Basic residues" evidence="1">
    <location>
        <begin position="10"/>
        <end position="22"/>
    </location>
</feature>
<proteinExistence type="predicted"/>
<keyword evidence="3" id="KW-1185">Reference proteome</keyword>
<evidence type="ECO:0000313" key="3">
    <source>
        <dbReference type="Proteomes" id="UP000218209"/>
    </source>
</evidence>
<sequence length="228" mass="24569">MSSRRGGGGRWRRWQRRRRAWRRPLPGRGGAQRAPQQPRVPRGECGGAAAESRARAGGGGGGRAGAPGVGRGAPPRRAEVRAPRGWGRRRGRTAVGGGGRWCWGRLCRWRRGCTCARGACPRARVQCAVPAVFVCPCRVVALAAVGGEGATTRLPAGRSRPRVGRQGPWLVAFAATVPGRVVGVRPHATALLWRPSPRPAHPGRATRCRRRRPARVGSRLRSRHALFV</sequence>
<feature type="compositionally biased region" description="Gly residues" evidence="1">
    <location>
        <begin position="56"/>
        <end position="71"/>
    </location>
</feature>
<protein>
    <submittedName>
        <fullName evidence="2">Uncharacterized protein</fullName>
    </submittedName>
</protein>
<dbReference type="Proteomes" id="UP000218209">
    <property type="component" value="Unassembled WGS sequence"/>
</dbReference>
<reference evidence="2 3" key="1">
    <citation type="submission" date="2017-03" db="EMBL/GenBank/DDBJ databases">
        <title>WGS assembly of Porphyra umbilicalis.</title>
        <authorList>
            <person name="Brawley S.H."/>
            <person name="Blouin N.A."/>
            <person name="Ficko-Blean E."/>
            <person name="Wheeler G.L."/>
            <person name="Lohr M."/>
            <person name="Goodson H.V."/>
            <person name="Jenkins J.W."/>
            <person name="Blaby-Haas C.E."/>
            <person name="Helliwell K.E."/>
            <person name="Chan C."/>
            <person name="Marriage T."/>
            <person name="Bhattacharya D."/>
            <person name="Klein A.S."/>
            <person name="Badis Y."/>
            <person name="Brodie J."/>
            <person name="Cao Y."/>
            <person name="Collen J."/>
            <person name="Dittami S.M."/>
            <person name="Gachon C.M."/>
            <person name="Green B.R."/>
            <person name="Karpowicz S."/>
            <person name="Kim J.W."/>
            <person name="Kudahl U."/>
            <person name="Lin S."/>
            <person name="Michel G."/>
            <person name="Mittag M."/>
            <person name="Olson B.J."/>
            <person name="Pangilinan J."/>
            <person name="Peng Y."/>
            <person name="Qiu H."/>
            <person name="Shu S."/>
            <person name="Singer J.T."/>
            <person name="Smith A.G."/>
            <person name="Sprecher B.N."/>
            <person name="Wagner V."/>
            <person name="Wang W."/>
            <person name="Wang Z.-Y."/>
            <person name="Yan J."/>
            <person name="Yarish C."/>
            <person name="Zoeuner-Riek S."/>
            <person name="Zhuang Y."/>
            <person name="Zou Y."/>
            <person name="Lindquist E.A."/>
            <person name="Grimwood J."/>
            <person name="Barry K."/>
            <person name="Rokhsar D.S."/>
            <person name="Schmutz J."/>
            <person name="Stiller J.W."/>
            <person name="Grossman A.R."/>
            <person name="Prochnik S.E."/>
        </authorList>
    </citation>
    <scope>NUCLEOTIDE SEQUENCE [LARGE SCALE GENOMIC DNA]</scope>
    <source>
        <strain evidence="2">4086291</strain>
    </source>
</reference>
<evidence type="ECO:0000256" key="1">
    <source>
        <dbReference type="SAM" id="MobiDB-lite"/>
    </source>
</evidence>
<accession>A0A1X6NNA4</accession>
<name>A0A1X6NNA4_PORUM</name>